<dbReference type="EMBL" id="CP022356">
    <property type="protein sequence ID" value="ASK79258.1"/>
    <property type="molecule type" value="Genomic_DNA"/>
</dbReference>
<dbReference type="KEGG" id="pmai:CF386_09310"/>
<evidence type="ECO:0000313" key="1">
    <source>
        <dbReference type="EMBL" id="ASK79258.1"/>
    </source>
</evidence>
<protein>
    <submittedName>
        <fullName evidence="1">Uncharacterized protein</fullName>
    </submittedName>
</protein>
<sequence length="86" mass="10495">MKSNHIKLILNEIRNLESLSHNKKVNRQLETIRLHFLMLEETNKELMHKNKMHEEQMRDLLDMMQTYHEAKQMPHSMTDTKLRVIE</sequence>
<name>A0A220VFR5_9GAMM</name>
<evidence type="ECO:0000313" key="2">
    <source>
        <dbReference type="Proteomes" id="UP000242175"/>
    </source>
</evidence>
<organism evidence="1 2">
    <name type="scientific">Paraphotobacterium marinum</name>
    <dbReference type="NCBI Taxonomy" id="1755811"/>
    <lineage>
        <taxon>Bacteria</taxon>
        <taxon>Pseudomonadati</taxon>
        <taxon>Pseudomonadota</taxon>
        <taxon>Gammaproteobacteria</taxon>
        <taxon>Vibrionales</taxon>
        <taxon>Vibrionaceae</taxon>
        <taxon>Paraphotobacterium</taxon>
    </lineage>
</organism>
<gene>
    <name evidence="1" type="ORF">CF386_09310</name>
</gene>
<accession>A0A220VFR5</accession>
<reference evidence="1 2" key="1">
    <citation type="journal article" date="2016" name="Int. J. Syst. Evol. Microbiol.">
        <title>Paraphotobacterium marinum gen. nov., sp. nov., a member of the family Vibrionaceae, isolated from surface seawater.</title>
        <authorList>
            <person name="Huang Z."/>
            <person name="Dong C."/>
            <person name="Shao Z."/>
        </authorList>
    </citation>
    <scope>NUCLEOTIDE SEQUENCE [LARGE SCALE GENOMIC DNA]</scope>
    <source>
        <strain evidence="1 2">NSCS20N07D</strain>
    </source>
</reference>
<proteinExistence type="predicted"/>
<dbReference type="Proteomes" id="UP000242175">
    <property type="component" value="Chromosome small"/>
</dbReference>
<dbReference type="RefSeq" id="WP_089074166.1">
    <property type="nucleotide sequence ID" value="NZ_CBCSAM010000002.1"/>
</dbReference>
<dbReference type="AlphaFoldDB" id="A0A220VFR5"/>
<keyword evidence="2" id="KW-1185">Reference proteome</keyword>